<reference evidence="6" key="1">
    <citation type="submission" date="2018-11" db="EMBL/GenBank/DDBJ databases">
        <title>Complete genome sequence of Paenibacillus sp. ML311-T8.</title>
        <authorList>
            <person name="Nam Y.-D."/>
            <person name="Kang J."/>
            <person name="Chung W.-H."/>
            <person name="Park Y.S."/>
        </authorList>
    </citation>
    <scope>NUCLEOTIDE SEQUENCE [LARGE SCALE GENOMIC DNA]</scope>
    <source>
        <strain evidence="6">ML311-T8</strain>
    </source>
</reference>
<feature type="transmembrane region" description="Helical" evidence="3">
    <location>
        <begin position="282"/>
        <end position="300"/>
    </location>
</feature>
<dbReference type="GO" id="GO:0016020">
    <property type="term" value="C:membrane"/>
    <property type="evidence" value="ECO:0007669"/>
    <property type="project" value="InterPro"/>
</dbReference>
<gene>
    <name evidence="5" type="ORF">EHS13_18570</name>
</gene>
<dbReference type="Proteomes" id="UP000426246">
    <property type="component" value="Chromosome"/>
</dbReference>
<organism evidence="5 6">
    <name type="scientific">Paenibacillus psychroresistens</name>
    <dbReference type="NCBI Taxonomy" id="1778678"/>
    <lineage>
        <taxon>Bacteria</taxon>
        <taxon>Bacillati</taxon>
        <taxon>Bacillota</taxon>
        <taxon>Bacilli</taxon>
        <taxon>Bacillales</taxon>
        <taxon>Paenibacillaceae</taxon>
        <taxon>Paenibacillus</taxon>
    </lineage>
</organism>
<proteinExistence type="inferred from homology"/>
<dbReference type="InterPro" id="IPR000620">
    <property type="entry name" value="EamA_dom"/>
</dbReference>
<feature type="transmembrane region" description="Helical" evidence="3">
    <location>
        <begin position="106"/>
        <end position="125"/>
    </location>
</feature>
<dbReference type="OrthoDB" id="3180815at2"/>
<keyword evidence="3" id="KW-0812">Transmembrane</keyword>
<accession>A0A6B8RKD3</accession>
<feature type="transmembrane region" description="Helical" evidence="3">
    <location>
        <begin position="83"/>
        <end position="100"/>
    </location>
</feature>
<feature type="transmembrane region" description="Helical" evidence="3">
    <location>
        <begin position="226"/>
        <end position="249"/>
    </location>
</feature>
<feature type="transmembrane region" description="Helical" evidence="3">
    <location>
        <begin position="137"/>
        <end position="155"/>
    </location>
</feature>
<evidence type="ECO:0000259" key="4">
    <source>
        <dbReference type="Pfam" id="PF00892"/>
    </source>
</evidence>
<feature type="domain" description="EamA" evidence="4">
    <location>
        <begin position="4"/>
        <end position="151"/>
    </location>
</feature>
<dbReference type="EMBL" id="CP034235">
    <property type="protein sequence ID" value="QGQ96740.1"/>
    <property type="molecule type" value="Genomic_DNA"/>
</dbReference>
<feature type="transmembrane region" description="Helical" evidence="3">
    <location>
        <begin position="35"/>
        <end position="54"/>
    </location>
</feature>
<keyword evidence="6" id="KW-1185">Reference proteome</keyword>
<dbReference type="AlphaFoldDB" id="A0A6B8RKD3"/>
<evidence type="ECO:0000313" key="6">
    <source>
        <dbReference type="Proteomes" id="UP000426246"/>
    </source>
</evidence>
<feature type="domain" description="EamA" evidence="4">
    <location>
        <begin position="166"/>
        <end position="297"/>
    </location>
</feature>
<sequence length="308" mass="33378">MFKYMIYVFLGACSYGVLSSIVKVAYSHGYSLGEVVGTQMLWGTLITWTISIIVQRRSSIKRQQEAVSSQDNLVKKATINEKLLLLLVGTFMVMTGLLYYGSLQHIPASLAIILLFQFTWIGVLIEAVTKRRWPSKLQSITLGLIFVGTGLAAGITKSGIASAPILGIGLGLLSAVSYTFFIFFSGKTVPRLDPIYRSAWMSTGGLLFVFLLFPPSYLFIGIDFTLLGFGLMLGLFGAVIPTILFTIGIPKIGTGMASILGSAELPVAMICSTLLLHEHLQLLQWSGVGVILLCITLPNLKAQGSKIL</sequence>
<protein>
    <submittedName>
        <fullName evidence="5">DMT family transporter</fullName>
    </submittedName>
</protein>
<feature type="transmembrane region" description="Helical" evidence="3">
    <location>
        <begin position="161"/>
        <end position="186"/>
    </location>
</feature>
<dbReference type="InterPro" id="IPR037185">
    <property type="entry name" value="EmrE-like"/>
</dbReference>
<evidence type="ECO:0000256" key="3">
    <source>
        <dbReference type="SAM" id="Phobius"/>
    </source>
</evidence>
<name>A0A6B8RKD3_9BACL</name>
<dbReference type="Pfam" id="PF00892">
    <property type="entry name" value="EamA"/>
    <property type="match status" value="2"/>
</dbReference>
<keyword evidence="3" id="KW-0472">Membrane</keyword>
<evidence type="ECO:0000256" key="2">
    <source>
        <dbReference type="ARBA" id="ARBA00007362"/>
    </source>
</evidence>
<comment type="similarity">
    <text evidence="2">Belongs to the EamA transporter family.</text>
</comment>
<comment type="subcellular location">
    <subcellularLocation>
        <location evidence="1">Endomembrane system</location>
        <topology evidence="1">Multi-pass membrane protein</topology>
    </subcellularLocation>
</comment>
<feature type="transmembrane region" description="Helical" evidence="3">
    <location>
        <begin position="198"/>
        <end position="220"/>
    </location>
</feature>
<dbReference type="KEGG" id="ppsc:EHS13_18570"/>
<dbReference type="RefSeq" id="WP_155701812.1">
    <property type="nucleotide sequence ID" value="NZ_CP034235.1"/>
</dbReference>
<evidence type="ECO:0000256" key="1">
    <source>
        <dbReference type="ARBA" id="ARBA00004127"/>
    </source>
</evidence>
<keyword evidence="3" id="KW-1133">Transmembrane helix</keyword>
<evidence type="ECO:0000313" key="5">
    <source>
        <dbReference type="EMBL" id="QGQ96740.1"/>
    </source>
</evidence>
<feature type="transmembrane region" description="Helical" evidence="3">
    <location>
        <begin position="256"/>
        <end position="276"/>
    </location>
</feature>
<dbReference type="SUPFAM" id="SSF103481">
    <property type="entry name" value="Multidrug resistance efflux transporter EmrE"/>
    <property type="match status" value="2"/>
</dbReference>